<name>A0A975W6K1_9RHOB</name>
<protein>
    <recommendedName>
        <fullName evidence="3">Lipoprotein</fullName>
    </recommendedName>
</protein>
<dbReference type="PROSITE" id="PS51257">
    <property type="entry name" value="PROKAR_LIPOPROTEIN"/>
    <property type="match status" value="1"/>
</dbReference>
<evidence type="ECO:0000313" key="2">
    <source>
        <dbReference type="Proteomes" id="UP000182932"/>
    </source>
</evidence>
<sequence length="131" mass="13778">MDRFALFPLLILLSGCNGPGLRHLGVAPVQVAEGGMTFDIRTRAGMAEAIRTNPMAGVRMVDVATNGGRAILRVTGCEVAWLRGDPAVLLAGLNCGAGHKTPPQPRRRTICTGTVSALYRTGESDVIFTCG</sequence>
<accession>A0A975W6K1</accession>
<proteinExistence type="predicted"/>
<comment type="caution">
    <text evidence="1">The sequence shown here is derived from an EMBL/GenBank/DDBJ whole genome shotgun (WGS) entry which is preliminary data.</text>
</comment>
<reference evidence="1 2" key="1">
    <citation type="submission" date="2016-10" db="EMBL/GenBank/DDBJ databases">
        <authorList>
            <person name="Varghese N."/>
            <person name="Submissions S."/>
        </authorList>
    </citation>
    <scope>NUCLEOTIDE SEQUENCE [LARGE SCALE GENOMIC DNA]</scope>
    <source>
        <strain evidence="1 2">FF3</strain>
    </source>
</reference>
<dbReference type="Proteomes" id="UP000182932">
    <property type="component" value="Unassembled WGS sequence"/>
</dbReference>
<gene>
    <name evidence="1" type="ORF">SAMN04487940_101369</name>
</gene>
<dbReference type="EMBL" id="FNYY01000001">
    <property type="protein sequence ID" value="SEI60694.1"/>
    <property type="molecule type" value="Genomic_DNA"/>
</dbReference>
<evidence type="ECO:0000313" key="1">
    <source>
        <dbReference type="EMBL" id="SEI60694.1"/>
    </source>
</evidence>
<dbReference type="AlphaFoldDB" id="A0A975W6K1"/>
<organism evidence="1 2">
    <name type="scientific">Marinovum algicola</name>
    <dbReference type="NCBI Taxonomy" id="42444"/>
    <lineage>
        <taxon>Bacteria</taxon>
        <taxon>Pseudomonadati</taxon>
        <taxon>Pseudomonadota</taxon>
        <taxon>Alphaproteobacteria</taxon>
        <taxon>Rhodobacterales</taxon>
        <taxon>Roseobacteraceae</taxon>
        <taxon>Marinovum</taxon>
    </lineage>
</organism>
<keyword evidence="2" id="KW-1185">Reference proteome</keyword>
<evidence type="ECO:0008006" key="3">
    <source>
        <dbReference type="Google" id="ProtNLM"/>
    </source>
</evidence>